<dbReference type="GO" id="GO:0005886">
    <property type="term" value="C:plasma membrane"/>
    <property type="evidence" value="ECO:0007669"/>
    <property type="project" value="UniProtKB-SubCell"/>
</dbReference>
<keyword evidence="7" id="KW-0813">Transport</keyword>
<name>A0A6S6ZIT8_9BURK</name>
<evidence type="ECO:0000256" key="3">
    <source>
        <dbReference type="ARBA" id="ARBA00022519"/>
    </source>
</evidence>
<evidence type="ECO:0000259" key="8">
    <source>
        <dbReference type="Pfam" id="PF06808"/>
    </source>
</evidence>
<feature type="transmembrane region" description="Helical" evidence="7">
    <location>
        <begin position="325"/>
        <end position="352"/>
    </location>
</feature>
<comment type="subcellular location">
    <subcellularLocation>
        <location evidence="1 7">Cell inner membrane</location>
        <topology evidence="1 7">Multi-pass membrane protein</topology>
    </subcellularLocation>
</comment>
<dbReference type="Pfam" id="PF06808">
    <property type="entry name" value="DctM"/>
    <property type="match status" value="1"/>
</dbReference>
<feature type="transmembrane region" description="Helical" evidence="7">
    <location>
        <begin position="227"/>
        <end position="245"/>
    </location>
</feature>
<feature type="transmembrane region" description="Helical" evidence="7">
    <location>
        <begin position="406"/>
        <end position="430"/>
    </location>
</feature>
<gene>
    <name evidence="9" type="primary">dctM_3</name>
    <name evidence="9" type="ORF">LMG3441_01028</name>
</gene>
<protein>
    <recommendedName>
        <fullName evidence="7">TRAP transporter large permease protein</fullName>
    </recommendedName>
</protein>
<comment type="similarity">
    <text evidence="7">Belongs to the TRAP transporter large permease family.</text>
</comment>
<evidence type="ECO:0000256" key="7">
    <source>
        <dbReference type="RuleBase" id="RU369079"/>
    </source>
</evidence>
<feature type="transmembrane region" description="Helical" evidence="7">
    <location>
        <begin position="179"/>
        <end position="203"/>
    </location>
</feature>
<proteinExistence type="inferred from homology"/>
<feature type="transmembrane region" description="Helical" evidence="7">
    <location>
        <begin position="284"/>
        <end position="305"/>
    </location>
</feature>
<sequence length="437" mass="46190">MDQYSTLIASGALLVVLLVLLASGVWVAISLLAMGVVGLAVFTDAPVGSLIVSSMWDASWGWPMTALPLFIWMGEILFRTRLSEDMFKGLGPWVSWLPGRLLHVNILGCGIMAAVAGSSAVTCATVARMSLPELKKRGYDEGMMIGTLAGSGTLGLMIPPSIIMIVYGVTAQQSVARLFMAGILPGLLLIALFMGYVIVWSLLNPSKVPPRDPALSFGAKLWNSRRLIPVGLLIAAVIGVIYGGLATPTEAATVGVVGAMVLAKLGGTLSLKSLGESLMSAMKISCMISFIVACAAVLSISVGFLNIPQVLAAKVESMALSPYMLLAVLTAFFLVLGCFLEGISILVLSSAVILPMVQAAGIDLIWFGIYIVIIIEIAQITPPLGFNLFVLQSMTGRDIWQVTKASIPFCLLLVIAIGLITVFPGIVTYLPNLMSQR</sequence>
<dbReference type="NCBIfam" id="TIGR00786">
    <property type="entry name" value="dctM"/>
    <property type="match status" value="1"/>
</dbReference>
<keyword evidence="6 7" id="KW-0472">Membrane</keyword>
<evidence type="ECO:0000256" key="2">
    <source>
        <dbReference type="ARBA" id="ARBA00022475"/>
    </source>
</evidence>
<dbReference type="PANTHER" id="PTHR33362">
    <property type="entry name" value="SIALIC ACID TRAP TRANSPORTER PERMEASE PROTEIN SIAT-RELATED"/>
    <property type="match status" value="1"/>
</dbReference>
<comment type="caution">
    <text evidence="7">Lacks conserved residue(s) required for the propagation of feature annotation.</text>
</comment>
<reference evidence="9 10" key="1">
    <citation type="submission" date="2020-04" db="EMBL/GenBank/DDBJ databases">
        <authorList>
            <person name="De Canck E."/>
        </authorList>
    </citation>
    <scope>NUCLEOTIDE SEQUENCE [LARGE SCALE GENOMIC DNA]</scope>
    <source>
        <strain evidence="9 10">LMG 3441</strain>
    </source>
</reference>
<comment type="subunit">
    <text evidence="7">The complex comprises the extracytoplasmic solute receptor protein and the two transmembrane proteins.</text>
</comment>
<dbReference type="Proteomes" id="UP000494269">
    <property type="component" value="Unassembled WGS sequence"/>
</dbReference>
<evidence type="ECO:0000313" key="10">
    <source>
        <dbReference type="Proteomes" id="UP000494269"/>
    </source>
</evidence>
<keyword evidence="10" id="KW-1185">Reference proteome</keyword>
<feature type="transmembrane region" description="Helical" evidence="7">
    <location>
        <begin position="364"/>
        <end position="386"/>
    </location>
</feature>
<dbReference type="InterPro" id="IPR010656">
    <property type="entry name" value="DctM"/>
</dbReference>
<feature type="transmembrane region" description="Helical" evidence="7">
    <location>
        <begin position="12"/>
        <end position="40"/>
    </location>
</feature>
<feature type="transmembrane region" description="Helical" evidence="7">
    <location>
        <begin position="251"/>
        <end position="272"/>
    </location>
</feature>
<dbReference type="PANTHER" id="PTHR33362:SF5">
    <property type="entry name" value="C4-DICARBOXYLATE TRAP TRANSPORTER LARGE PERMEASE PROTEIN DCTM"/>
    <property type="match status" value="1"/>
</dbReference>
<dbReference type="InterPro" id="IPR004681">
    <property type="entry name" value="TRAP_DctM"/>
</dbReference>
<keyword evidence="4 7" id="KW-0812">Transmembrane</keyword>
<dbReference type="EMBL" id="CADIJQ010000001">
    <property type="protein sequence ID" value="CAB3670166.1"/>
    <property type="molecule type" value="Genomic_DNA"/>
</dbReference>
<keyword evidence="2" id="KW-1003">Cell membrane</keyword>
<dbReference type="AlphaFoldDB" id="A0A6S6ZIT8"/>
<evidence type="ECO:0000256" key="4">
    <source>
        <dbReference type="ARBA" id="ARBA00022692"/>
    </source>
</evidence>
<feature type="transmembrane region" description="Helical" evidence="7">
    <location>
        <begin position="60"/>
        <end position="78"/>
    </location>
</feature>
<evidence type="ECO:0000256" key="6">
    <source>
        <dbReference type="ARBA" id="ARBA00023136"/>
    </source>
</evidence>
<accession>A0A6S6ZIT8</accession>
<keyword evidence="3 7" id="KW-0997">Cell inner membrane</keyword>
<dbReference type="GO" id="GO:0022857">
    <property type="term" value="F:transmembrane transporter activity"/>
    <property type="evidence" value="ECO:0007669"/>
    <property type="project" value="UniProtKB-UniRule"/>
</dbReference>
<evidence type="ECO:0000256" key="5">
    <source>
        <dbReference type="ARBA" id="ARBA00022989"/>
    </source>
</evidence>
<organism evidence="9 10">
    <name type="scientific">Achromobacter kerstersii</name>
    <dbReference type="NCBI Taxonomy" id="1353890"/>
    <lineage>
        <taxon>Bacteria</taxon>
        <taxon>Pseudomonadati</taxon>
        <taxon>Pseudomonadota</taxon>
        <taxon>Betaproteobacteria</taxon>
        <taxon>Burkholderiales</taxon>
        <taxon>Alcaligenaceae</taxon>
        <taxon>Achromobacter</taxon>
    </lineage>
</organism>
<evidence type="ECO:0000313" key="9">
    <source>
        <dbReference type="EMBL" id="CAB3670166.1"/>
    </source>
</evidence>
<dbReference type="RefSeq" id="WP_054421863.1">
    <property type="nucleotide sequence ID" value="NZ_CADIJQ010000001.1"/>
</dbReference>
<dbReference type="PIRSF" id="PIRSF006066">
    <property type="entry name" value="HI0050"/>
    <property type="match status" value="1"/>
</dbReference>
<comment type="function">
    <text evidence="7">Part of the tripartite ATP-independent periplasmic (TRAP) transport system.</text>
</comment>
<feature type="domain" description="TRAP C4-dicarboxylate transport system permease DctM subunit" evidence="8">
    <location>
        <begin position="14"/>
        <end position="426"/>
    </location>
</feature>
<keyword evidence="5 7" id="KW-1133">Transmembrane helix</keyword>
<feature type="transmembrane region" description="Helical" evidence="7">
    <location>
        <begin position="145"/>
        <end position="167"/>
    </location>
</feature>
<evidence type="ECO:0000256" key="1">
    <source>
        <dbReference type="ARBA" id="ARBA00004429"/>
    </source>
</evidence>